<organism evidence="1 2">
    <name type="scientific">Aldrovandia affinis</name>
    <dbReference type="NCBI Taxonomy" id="143900"/>
    <lineage>
        <taxon>Eukaryota</taxon>
        <taxon>Metazoa</taxon>
        <taxon>Chordata</taxon>
        <taxon>Craniata</taxon>
        <taxon>Vertebrata</taxon>
        <taxon>Euteleostomi</taxon>
        <taxon>Actinopterygii</taxon>
        <taxon>Neopterygii</taxon>
        <taxon>Teleostei</taxon>
        <taxon>Notacanthiformes</taxon>
        <taxon>Halosauridae</taxon>
        <taxon>Aldrovandia</taxon>
    </lineage>
</organism>
<dbReference type="Proteomes" id="UP001221898">
    <property type="component" value="Unassembled WGS sequence"/>
</dbReference>
<name>A0AAD7RDF9_9TELE</name>
<reference evidence="1" key="1">
    <citation type="journal article" date="2023" name="Science">
        <title>Genome structures resolve the early diversification of teleost fishes.</title>
        <authorList>
            <person name="Parey E."/>
            <person name="Louis A."/>
            <person name="Montfort J."/>
            <person name="Bouchez O."/>
            <person name="Roques C."/>
            <person name="Iampietro C."/>
            <person name="Lluch J."/>
            <person name="Castinel A."/>
            <person name="Donnadieu C."/>
            <person name="Desvignes T."/>
            <person name="Floi Bucao C."/>
            <person name="Jouanno E."/>
            <person name="Wen M."/>
            <person name="Mejri S."/>
            <person name="Dirks R."/>
            <person name="Jansen H."/>
            <person name="Henkel C."/>
            <person name="Chen W.J."/>
            <person name="Zahm M."/>
            <person name="Cabau C."/>
            <person name="Klopp C."/>
            <person name="Thompson A.W."/>
            <person name="Robinson-Rechavi M."/>
            <person name="Braasch I."/>
            <person name="Lecointre G."/>
            <person name="Bobe J."/>
            <person name="Postlethwait J.H."/>
            <person name="Berthelot C."/>
            <person name="Roest Crollius H."/>
            <person name="Guiguen Y."/>
        </authorList>
    </citation>
    <scope>NUCLEOTIDE SEQUENCE</scope>
    <source>
        <strain evidence="1">NC1722</strain>
    </source>
</reference>
<protein>
    <submittedName>
        <fullName evidence="1">Uncharacterized protein</fullName>
    </submittedName>
</protein>
<gene>
    <name evidence="1" type="ORF">AAFF_G00250490</name>
</gene>
<comment type="caution">
    <text evidence="1">The sequence shown here is derived from an EMBL/GenBank/DDBJ whole genome shotgun (WGS) entry which is preliminary data.</text>
</comment>
<evidence type="ECO:0000313" key="1">
    <source>
        <dbReference type="EMBL" id="KAJ8377898.1"/>
    </source>
</evidence>
<keyword evidence="2" id="KW-1185">Reference proteome</keyword>
<dbReference type="AlphaFoldDB" id="A0AAD7RDF9"/>
<sequence>MVVVGGGGVRPAGCCSAQQRPPLVYWGPASFFHRPSQLGAPTSTPIAQLLDRTAGRIGSTRDTRFNVPQEGARSCGVGQGNVGAGGWGRSGMAQRGRRSQGAGRAARGVAYWCPQSRAAVTLALH</sequence>
<accession>A0AAD7RDF9</accession>
<dbReference type="EMBL" id="JAINUG010000337">
    <property type="protein sequence ID" value="KAJ8377898.1"/>
    <property type="molecule type" value="Genomic_DNA"/>
</dbReference>
<proteinExistence type="predicted"/>
<evidence type="ECO:0000313" key="2">
    <source>
        <dbReference type="Proteomes" id="UP001221898"/>
    </source>
</evidence>